<keyword evidence="5 6" id="KW-0472">Membrane</keyword>
<proteinExistence type="predicted"/>
<dbReference type="OrthoDB" id="3936313at2759"/>
<keyword evidence="3 6" id="KW-0812">Transmembrane</keyword>
<feature type="transmembrane region" description="Helical" evidence="6">
    <location>
        <begin position="128"/>
        <end position="150"/>
    </location>
</feature>
<name>A0A6A6VR54_9PEZI</name>
<dbReference type="SUPFAM" id="SSF103473">
    <property type="entry name" value="MFS general substrate transporter"/>
    <property type="match status" value="1"/>
</dbReference>
<dbReference type="RefSeq" id="XP_033595134.1">
    <property type="nucleotide sequence ID" value="XM_033745907.1"/>
</dbReference>
<comment type="subcellular location">
    <subcellularLocation>
        <location evidence="1">Membrane</location>
        <topology evidence="1">Multi-pass membrane protein</topology>
    </subcellularLocation>
</comment>
<organism evidence="7 8">
    <name type="scientific">Pseudovirgaria hyperparasitica</name>
    <dbReference type="NCBI Taxonomy" id="470096"/>
    <lineage>
        <taxon>Eukaryota</taxon>
        <taxon>Fungi</taxon>
        <taxon>Dikarya</taxon>
        <taxon>Ascomycota</taxon>
        <taxon>Pezizomycotina</taxon>
        <taxon>Dothideomycetes</taxon>
        <taxon>Dothideomycetes incertae sedis</taxon>
        <taxon>Acrospermales</taxon>
        <taxon>Acrospermaceae</taxon>
        <taxon>Pseudovirgaria</taxon>
    </lineage>
</organism>
<keyword evidence="4 6" id="KW-1133">Transmembrane helix</keyword>
<evidence type="ECO:0000256" key="5">
    <source>
        <dbReference type="ARBA" id="ARBA00023136"/>
    </source>
</evidence>
<dbReference type="InterPro" id="IPR036259">
    <property type="entry name" value="MFS_trans_sf"/>
</dbReference>
<evidence type="ECO:0000256" key="3">
    <source>
        <dbReference type="ARBA" id="ARBA00022692"/>
    </source>
</evidence>
<feature type="transmembrane region" description="Helical" evidence="6">
    <location>
        <begin position="51"/>
        <end position="70"/>
    </location>
</feature>
<keyword evidence="2" id="KW-0813">Transport</keyword>
<dbReference type="GeneID" id="54486961"/>
<keyword evidence="8" id="KW-1185">Reference proteome</keyword>
<dbReference type="AlphaFoldDB" id="A0A6A6VR54"/>
<evidence type="ECO:0000256" key="6">
    <source>
        <dbReference type="SAM" id="Phobius"/>
    </source>
</evidence>
<dbReference type="EMBL" id="ML996599">
    <property type="protein sequence ID" value="KAF2752683.1"/>
    <property type="molecule type" value="Genomic_DNA"/>
</dbReference>
<protein>
    <submittedName>
        <fullName evidence="7">Uncharacterized protein</fullName>
    </submittedName>
</protein>
<gene>
    <name evidence="7" type="ORF">EJ05DRAFT_490709</name>
</gene>
<evidence type="ECO:0000256" key="1">
    <source>
        <dbReference type="ARBA" id="ARBA00004141"/>
    </source>
</evidence>
<feature type="transmembrane region" description="Helical" evidence="6">
    <location>
        <begin position="82"/>
        <end position="108"/>
    </location>
</feature>
<accession>A0A6A6VR54</accession>
<dbReference type="PANTHER" id="PTHR42718">
    <property type="entry name" value="MAJOR FACILITATOR SUPERFAMILY MULTIDRUG TRANSPORTER MFSC"/>
    <property type="match status" value="1"/>
</dbReference>
<dbReference type="Proteomes" id="UP000799437">
    <property type="component" value="Unassembled WGS sequence"/>
</dbReference>
<dbReference type="GO" id="GO:0016020">
    <property type="term" value="C:membrane"/>
    <property type="evidence" value="ECO:0007669"/>
    <property type="project" value="UniProtKB-SubCell"/>
</dbReference>
<evidence type="ECO:0000256" key="4">
    <source>
        <dbReference type="ARBA" id="ARBA00022989"/>
    </source>
</evidence>
<sequence>MAEISLQSLLPAGETTMESARGRSQRLYSYHHGNVLVDWYSLAKIMDASPLQLVVWFVPMALGGIFISLLGGRVLHLVPGSYVMVVAGIAYVLAPLLLILATPGASYWHYAFFAMLTTHVPIQHQGAAGAISGSLVHLGAALFLGCASIVSVRKQPEGELQSFKAVFYLETTLAATSLLLW</sequence>
<evidence type="ECO:0000313" key="8">
    <source>
        <dbReference type="Proteomes" id="UP000799437"/>
    </source>
</evidence>
<evidence type="ECO:0000256" key="2">
    <source>
        <dbReference type="ARBA" id="ARBA00022448"/>
    </source>
</evidence>
<dbReference type="PANTHER" id="PTHR42718:SF9">
    <property type="entry name" value="MAJOR FACILITATOR SUPERFAMILY MULTIDRUG TRANSPORTER MFSC"/>
    <property type="match status" value="1"/>
</dbReference>
<evidence type="ECO:0000313" key="7">
    <source>
        <dbReference type="EMBL" id="KAF2752683.1"/>
    </source>
</evidence>
<reference evidence="7" key="1">
    <citation type="journal article" date="2020" name="Stud. Mycol.">
        <title>101 Dothideomycetes genomes: a test case for predicting lifestyles and emergence of pathogens.</title>
        <authorList>
            <person name="Haridas S."/>
            <person name="Albert R."/>
            <person name="Binder M."/>
            <person name="Bloem J."/>
            <person name="Labutti K."/>
            <person name="Salamov A."/>
            <person name="Andreopoulos B."/>
            <person name="Baker S."/>
            <person name="Barry K."/>
            <person name="Bills G."/>
            <person name="Bluhm B."/>
            <person name="Cannon C."/>
            <person name="Castanera R."/>
            <person name="Culley D."/>
            <person name="Daum C."/>
            <person name="Ezra D."/>
            <person name="Gonzalez J."/>
            <person name="Henrissat B."/>
            <person name="Kuo A."/>
            <person name="Liang C."/>
            <person name="Lipzen A."/>
            <person name="Lutzoni F."/>
            <person name="Magnuson J."/>
            <person name="Mondo S."/>
            <person name="Nolan M."/>
            <person name="Ohm R."/>
            <person name="Pangilinan J."/>
            <person name="Park H.-J."/>
            <person name="Ramirez L."/>
            <person name="Alfaro M."/>
            <person name="Sun H."/>
            <person name="Tritt A."/>
            <person name="Yoshinaga Y."/>
            <person name="Zwiers L.-H."/>
            <person name="Turgeon B."/>
            <person name="Goodwin S."/>
            <person name="Spatafora J."/>
            <person name="Crous P."/>
            <person name="Grigoriev I."/>
        </authorList>
    </citation>
    <scope>NUCLEOTIDE SEQUENCE</scope>
    <source>
        <strain evidence="7">CBS 121739</strain>
    </source>
</reference>